<dbReference type="Pfam" id="PF00708">
    <property type="entry name" value="Acylphosphatase"/>
    <property type="match status" value="1"/>
</dbReference>
<name>A0A5M9MAZ0_9EURO</name>
<sequence>MTVEGEAQGPDEAIQELVKEINNGPRLAHVVKLEKKEIPPQEGEGLFGVKRTSESTFNATG</sequence>
<organism evidence="4 5">
    <name type="scientific">Aspergillus tanneri</name>
    <dbReference type="NCBI Taxonomy" id="1220188"/>
    <lineage>
        <taxon>Eukaryota</taxon>
        <taxon>Fungi</taxon>
        <taxon>Dikarya</taxon>
        <taxon>Ascomycota</taxon>
        <taxon>Pezizomycotina</taxon>
        <taxon>Eurotiomycetes</taxon>
        <taxon>Eurotiomycetidae</taxon>
        <taxon>Eurotiales</taxon>
        <taxon>Aspergillaceae</taxon>
        <taxon>Aspergillus</taxon>
        <taxon>Aspergillus subgen. Circumdati</taxon>
    </lineage>
</organism>
<feature type="domain" description="Acylphosphatase-like" evidence="3">
    <location>
        <begin position="1"/>
        <end position="51"/>
    </location>
</feature>
<accession>A0A5M9MAZ0</accession>
<proteinExistence type="inferred from homology"/>
<dbReference type="InterPro" id="IPR001792">
    <property type="entry name" value="Acylphosphatase-like_dom"/>
</dbReference>
<dbReference type="PROSITE" id="PS51160">
    <property type="entry name" value="ACYLPHOSPHATASE_3"/>
    <property type="match status" value="1"/>
</dbReference>
<dbReference type="EMBL" id="QUQM01000006">
    <property type="protein sequence ID" value="KAA8644225.1"/>
    <property type="molecule type" value="Genomic_DNA"/>
</dbReference>
<protein>
    <recommendedName>
        <fullName evidence="3">Acylphosphatase-like domain-containing protein</fullName>
    </recommendedName>
</protein>
<dbReference type="Gene3D" id="3.30.70.100">
    <property type="match status" value="1"/>
</dbReference>
<evidence type="ECO:0000313" key="4">
    <source>
        <dbReference type="EMBL" id="KAA8644225.1"/>
    </source>
</evidence>
<dbReference type="InterPro" id="IPR036046">
    <property type="entry name" value="Acylphosphatase-like_dom_sf"/>
</dbReference>
<evidence type="ECO:0000259" key="3">
    <source>
        <dbReference type="PROSITE" id="PS51160"/>
    </source>
</evidence>
<evidence type="ECO:0000256" key="1">
    <source>
        <dbReference type="PROSITE-ProRule" id="PRU00520"/>
    </source>
</evidence>
<dbReference type="Proteomes" id="UP000324241">
    <property type="component" value="Unassembled WGS sequence"/>
</dbReference>
<dbReference type="RefSeq" id="XP_033423586.1">
    <property type="nucleotide sequence ID" value="XM_033573034.1"/>
</dbReference>
<dbReference type="GeneID" id="54331126"/>
<comment type="caution">
    <text evidence="1">Lacks conserved residue(s) required for the propagation of feature annotation.</text>
</comment>
<comment type="caution">
    <text evidence="4">The sequence shown here is derived from an EMBL/GenBank/DDBJ whole genome shotgun (WGS) entry which is preliminary data.</text>
</comment>
<dbReference type="SUPFAM" id="SSF54975">
    <property type="entry name" value="Acylphosphatase/BLUF domain-like"/>
    <property type="match status" value="1"/>
</dbReference>
<evidence type="ECO:0000313" key="5">
    <source>
        <dbReference type="Proteomes" id="UP000324241"/>
    </source>
</evidence>
<dbReference type="AlphaFoldDB" id="A0A5M9MAZ0"/>
<comment type="similarity">
    <text evidence="2">Belongs to the acylphosphatase family.</text>
</comment>
<evidence type="ECO:0000256" key="2">
    <source>
        <dbReference type="RuleBase" id="RU004168"/>
    </source>
</evidence>
<reference evidence="4 5" key="1">
    <citation type="submission" date="2019-08" db="EMBL/GenBank/DDBJ databases">
        <title>The genome sequence of a newly discovered highly antifungal drug resistant Aspergillus species, Aspergillus tanneri NIH 1004.</title>
        <authorList>
            <person name="Mounaud S."/>
            <person name="Singh I."/>
            <person name="Joardar V."/>
            <person name="Pakala S."/>
            <person name="Pakala S."/>
            <person name="Venepally P."/>
            <person name="Chung J.K."/>
            <person name="Losada L."/>
            <person name="Nierman W.C."/>
        </authorList>
    </citation>
    <scope>NUCLEOTIDE SEQUENCE [LARGE SCALE GENOMIC DNA]</scope>
    <source>
        <strain evidence="4 5">NIH1004</strain>
    </source>
</reference>
<gene>
    <name evidence="4" type="ORF">ATNIH1004_008424</name>
</gene>
<dbReference type="OrthoDB" id="7961613at2759"/>